<dbReference type="GO" id="GO:0006629">
    <property type="term" value="P:lipid metabolic process"/>
    <property type="evidence" value="ECO:0007669"/>
    <property type="project" value="InterPro"/>
</dbReference>
<comment type="catalytic activity">
    <reaction evidence="3">
        <text>a monoacylglycerol + H2O = glycerol + a fatty acid + H(+)</text>
        <dbReference type="Rhea" id="RHEA:15245"/>
        <dbReference type="ChEBI" id="CHEBI:15377"/>
        <dbReference type="ChEBI" id="CHEBI:15378"/>
        <dbReference type="ChEBI" id="CHEBI:17408"/>
        <dbReference type="ChEBI" id="CHEBI:17754"/>
        <dbReference type="ChEBI" id="CHEBI:28868"/>
    </reaction>
</comment>
<dbReference type="Gene3D" id="3.40.50.1820">
    <property type="entry name" value="alpha/beta hydrolase"/>
    <property type="match status" value="1"/>
</dbReference>
<organism evidence="5 6">
    <name type="scientific">Periconia macrospinosa</name>
    <dbReference type="NCBI Taxonomy" id="97972"/>
    <lineage>
        <taxon>Eukaryota</taxon>
        <taxon>Fungi</taxon>
        <taxon>Dikarya</taxon>
        <taxon>Ascomycota</taxon>
        <taxon>Pezizomycotina</taxon>
        <taxon>Dothideomycetes</taxon>
        <taxon>Pleosporomycetidae</taxon>
        <taxon>Pleosporales</taxon>
        <taxon>Massarineae</taxon>
        <taxon>Periconiaceae</taxon>
        <taxon>Periconia</taxon>
    </lineage>
</organism>
<proteinExistence type="inferred from homology"/>
<dbReference type="EMBL" id="KZ805313">
    <property type="protein sequence ID" value="PVI05632.1"/>
    <property type="molecule type" value="Genomic_DNA"/>
</dbReference>
<dbReference type="InterPro" id="IPR002921">
    <property type="entry name" value="Fungal_lipase-type"/>
</dbReference>
<dbReference type="SUPFAM" id="SSF53474">
    <property type="entry name" value="alpha/beta-Hydrolases"/>
    <property type="match status" value="1"/>
</dbReference>
<evidence type="ECO:0000256" key="3">
    <source>
        <dbReference type="ARBA" id="ARBA00048461"/>
    </source>
</evidence>
<dbReference type="Proteomes" id="UP000244855">
    <property type="component" value="Unassembled WGS sequence"/>
</dbReference>
<dbReference type="OrthoDB" id="426718at2759"/>
<feature type="domain" description="Fungal lipase-type" evidence="4">
    <location>
        <begin position="104"/>
        <end position="236"/>
    </location>
</feature>
<keyword evidence="6" id="KW-1185">Reference proteome</keyword>
<evidence type="ECO:0000259" key="4">
    <source>
        <dbReference type="Pfam" id="PF01764"/>
    </source>
</evidence>
<comment type="similarity">
    <text evidence="1">Belongs to the AB hydrolase superfamily. Lipase family. Class 3 subfamily.</text>
</comment>
<gene>
    <name evidence="5" type="ORF">DM02DRAFT_685435</name>
</gene>
<accession>A0A2V1E674</accession>
<dbReference type="PANTHER" id="PTHR45856:SF11">
    <property type="entry name" value="FUNGAL LIPASE-LIKE DOMAIN-CONTAINING PROTEIN"/>
    <property type="match status" value="1"/>
</dbReference>
<sequence>MPLVRLQEGPSQWKDIKDAADTLWRSTLTPDISAVATALQDHYQNPNLSVSELNTGLNVSRRAIVVCNGEKITIAFLGSDPNELHMNLWTDAKGPAWWNVPYPVYENGNRVHSFFRDMWLGMRLATYDALSSVVEDIAARGATPKQIIVTGYSMGGGISIIAFTDILERIRRTWGSQSASPQSWAQDEEFGSLVQHITFAAVAAGDQGYYTVLNQLYETYQIRAWDFLHYRDITVHAHHFQFRSWRGYRYILPYAVVRPFVDEFSGNGHGILGYLKVAEWMAENGTDQVKSAYNY</sequence>
<dbReference type="AlphaFoldDB" id="A0A2V1E674"/>
<evidence type="ECO:0000256" key="1">
    <source>
        <dbReference type="ARBA" id="ARBA00043996"/>
    </source>
</evidence>
<comment type="catalytic activity">
    <reaction evidence="2">
        <text>a diacylglycerol + H2O = a monoacylglycerol + a fatty acid + H(+)</text>
        <dbReference type="Rhea" id="RHEA:32731"/>
        <dbReference type="ChEBI" id="CHEBI:15377"/>
        <dbReference type="ChEBI" id="CHEBI:15378"/>
        <dbReference type="ChEBI" id="CHEBI:17408"/>
        <dbReference type="ChEBI" id="CHEBI:18035"/>
        <dbReference type="ChEBI" id="CHEBI:28868"/>
    </reaction>
</comment>
<dbReference type="InterPro" id="IPR051218">
    <property type="entry name" value="Sec_MonoDiacylglyc_Lipase"/>
</dbReference>
<name>A0A2V1E674_9PLEO</name>
<dbReference type="InterPro" id="IPR029058">
    <property type="entry name" value="AB_hydrolase_fold"/>
</dbReference>
<evidence type="ECO:0000313" key="6">
    <source>
        <dbReference type="Proteomes" id="UP000244855"/>
    </source>
</evidence>
<evidence type="ECO:0000313" key="5">
    <source>
        <dbReference type="EMBL" id="PVI05632.1"/>
    </source>
</evidence>
<evidence type="ECO:0000256" key="2">
    <source>
        <dbReference type="ARBA" id="ARBA00047591"/>
    </source>
</evidence>
<reference evidence="5 6" key="1">
    <citation type="journal article" date="2018" name="Sci. Rep.">
        <title>Comparative genomics provides insights into the lifestyle and reveals functional heterogeneity of dark septate endophytic fungi.</title>
        <authorList>
            <person name="Knapp D.G."/>
            <person name="Nemeth J.B."/>
            <person name="Barry K."/>
            <person name="Hainaut M."/>
            <person name="Henrissat B."/>
            <person name="Johnson J."/>
            <person name="Kuo A."/>
            <person name="Lim J.H.P."/>
            <person name="Lipzen A."/>
            <person name="Nolan M."/>
            <person name="Ohm R.A."/>
            <person name="Tamas L."/>
            <person name="Grigoriev I.V."/>
            <person name="Spatafora J.W."/>
            <person name="Nagy L.G."/>
            <person name="Kovacs G.M."/>
        </authorList>
    </citation>
    <scope>NUCLEOTIDE SEQUENCE [LARGE SCALE GENOMIC DNA]</scope>
    <source>
        <strain evidence="5 6">DSE2036</strain>
    </source>
</reference>
<dbReference type="PANTHER" id="PTHR45856">
    <property type="entry name" value="ALPHA/BETA-HYDROLASES SUPERFAMILY PROTEIN"/>
    <property type="match status" value="1"/>
</dbReference>
<protein>
    <recommendedName>
        <fullName evidence="4">Fungal lipase-type domain-containing protein</fullName>
    </recommendedName>
</protein>
<dbReference type="Pfam" id="PF01764">
    <property type="entry name" value="Lipase_3"/>
    <property type="match status" value="1"/>
</dbReference>